<feature type="non-terminal residue" evidence="2">
    <location>
        <position position="46"/>
    </location>
</feature>
<proteinExistence type="predicted"/>
<gene>
    <name evidence="2" type="ORF">CEXT_265301</name>
</gene>
<sequence length="46" mass="4943">MTAPVARIIMFDIIISSRKPHGPHTVKGSPHKVSSLTGNVCEDADK</sequence>
<comment type="caution">
    <text evidence="2">The sequence shown here is derived from an EMBL/GenBank/DDBJ whole genome shotgun (WGS) entry which is preliminary data.</text>
</comment>
<keyword evidence="3" id="KW-1185">Reference proteome</keyword>
<dbReference type="AlphaFoldDB" id="A0AAV4X3L1"/>
<name>A0AAV4X3L1_CAEEX</name>
<reference evidence="2 3" key="1">
    <citation type="submission" date="2021-06" db="EMBL/GenBank/DDBJ databases">
        <title>Caerostris extrusa draft genome.</title>
        <authorList>
            <person name="Kono N."/>
            <person name="Arakawa K."/>
        </authorList>
    </citation>
    <scope>NUCLEOTIDE SEQUENCE [LARGE SCALE GENOMIC DNA]</scope>
</reference>
<evidence type="ECO:0000313" key="3">
    <source>
        <dbReference type="Proteomes" id="UP001054945"/>
    </source>
</evidence>
<feature type="region of interest" description="Disordered" evidence="1">
    <location>
        <begin position="19"/>
        <end position="46"/>
    </location>
</feature>
<protein>
    <submittedName>
        <fullName evidence="2">Uncharacterized protein</fullName>
    </submittedName>
</protein>
<organism evidence="2 3">
    <name type="scientific">Caerostris extrusa</name>
    <name type="common">Bark spider</name>
    <name type="synonym">Caerostris bankana</name>
    <dbReference type="NCBI Taxonomy" id="172846"/>
    <lineage>
        <taxon>Eukaryota</taxon>
        <taxon>Metazoa</taxon>
        <taxon>Ecdysozoa</taxon>
        <taxon>Arthropoda</taxon>
        <taxon>Chelicerata</taxon>
        <taxon>Arachnida</taxon>
        <taxon>Araneae</taxon>
        <taxon>Araneomorphae</taxon>
        <taxon>Entelegynae</taxon>
        <taxon>Araneoidea</taxon>
        <taxon>Araneidae</taxon>
        <taxon>Caerostris</taxon>
    </lineage>
</organism>
<dbReference type="EMBL" id="BPLR01017157">
    <property type="protein sequence ID" value="GIY89109.1"/>
    <property type="molecule type" value="Genomic_DNA"/>
</dbReference>
<evidence type="ECO:0000256" key="1">
    <source>
        <dbReference type="SAM" id="MobiDB-lite"/>
    </source>
</evidence>
<evidence type="ECO:0000313" key="2">
    <source>
        <dbReference type="EMBL" id="GIY89109.1"/>
    </source>
</evidence>
<dbReference type="Proteomes" id="UP001054945">
    <property type="component" value="Unassembled WGS sequence"/>
</dbReference>
<accession>A0AAV4X3L1</accession>